<evidence type="ECO:0000313" key="5">
    <source>
        <dbReference type="Proteomes" id="UP000583929"/>
    </source>
</evidence>
<dbReference type="GO" id="GO:0009694">
    <property type="term" value="P:jasmonic acid metabolic process"/>
    <property type="evidence" value="ECO:0007669"/>
    <property type="project" value="TreeGrafter"/>
</dbReference>
<evidence type="ECO:0000313" key="4">
    <source>
        <dbReference type="EMBL" id="KAF4363158.1"/>
    </source>
</evidence>
<feature type="compositionally biased region" description="Basic and acidic residues" evidence="2">
    <location>
        <begin position="1"/>
        <end position="20"/>
    </location>
</feature>
<dbReference type="Gene3D" id="3.40.50.1820">
    <property type="entry name" value="alpha/beta hydrolase"/>
    <property type="match status" value="3"/>
</dbReference>
<evidence type="ECO:0000259" key="3">
    <source>
        <dbReference type="Pfam" id="PF12697"/>
    </source>
</evidence>
<dbReference type="GO" id="GO:0009696">
    <property type="term" value="P:salicylic acid metabolic process"/>
    <property type="evidence" value="ECO:0007669"/>
    <property type="project" value="TreeGrafter"/>
</dbReference>
<dbReference type="GO" id="GO:0080031">
    <property type="term" value="F:methyl salicylate esterase activity"/>
    <property type="evidence" value="ECO:0007669"/>
    <property type="project" value="TreeGrafter"/>
</dbReference>
<proteinExistence type="predicted"/>
<dbReference type="GO" id="GO:0080032">
    <property type="term" value="F:methyl jasmonate esterase activity"/>
    <property type="evidence" value="ECO:0007669"/>
    <property type="project" value="TreeGrafter"/>
</dbReference>
<feature type="domain" description="AB hydrolase-1" evidence="3">
    <location>
        <begin position="609"/>
        <end position="839"/>
    </location>
</feature>
<dbReference type="EMBL" id="JAATIQ010000302">
    <property type="protein sequence ID" value="KAF4363158.1"/>
    <property type="molecule type" value="Genomic_DNA"/>
</dbReference>
<evidence type="ECO:0000256" key="1">
    <source>
        <dbReference type="ARBA" id="ARBA00022801"/>
    </source>
</evidence>
<comment type="caution">
    <text evidence="4">The sequence shown here is derived from an EMBL/GenBank/DDBJ whole genome shotgun (WGS) entry which is preliminary data.</text>
</comment>
<dbReference type="GO" id="GO:0080030">
    <property type="term" value="F:methyl indole-3-acetate esterase activity"/>
    <property type="evidence" value="ECO:0007669"/>
    <property type="project" value="TreeGrafter"/>
</dbReference>
<protein>
    <recommendedName>
        <fullName evidence="3">AB hydrolase-1 domain-containing protein</fullName>
    </recommendedName>
</protein>
<feature type="domain" description="AB hydrolase-1" evidence="3">
    <location>
        <begin position="86"/>
        <end position="308"/>
    </location>
</feature>
<feature type="region of interest" description="Disordered" evidence="2">
    <location>
        <begin position="1"/>
        <end position="39"/>
    </location>
</feature>
<reference evidence="4 5" key="1">
    <citation type="journal article" date="2020" name="bioRxiv">
        <title>Sequence and annotation of 42 cannabis genomes reveals extensive copy number variation in cannabinoid synthesis and pathogen resistance genes.</title>
        <authorList>
            <person name="Mckernan K.J."/>
            <person name="Helbert Y."/>
            <person name="Kane L.T."/>
            <person name="Ebling H."/>
            <person name="Zhang L."/>
            <person name="Liu B."/>
            <person name="Eaton Z."/>
            <person name="Mclaughlin S."/>
            <person name="Kingan S."/>
            <person name="Baybayan P."/>
            <person name="Concepcion G."/>
            <person name="Jordan M."/>
            <person name="Riva A."/>
            <person name="Barbazuk W."/>
            <person name="Harkins T."/>
        </authorList>
    </citation>
    <scope>NUCLEOTIDE SEQUENCE [LARGE SCALE GENOMIC DNA]</scope>
    <source>
        <strain evidence="5">cv. Jamaican Lion 4</strain>
        <tissue evidence="4">Leaf</tissue>
    </source>
</reference>
<keyword evidence="1" id="KW-0378">Hydrolase</keyword>
<name>A0A7J6EXS7_CANSA</name>
<accession>A0A7J6EXS7</accession>
<dbReference type="PANTHER" id="PTHR10992">
    <property type="entry name" value="METHYLESTERASE FAMILY MEMBER"/>
    <property type="match status" value="1"/>
</dbReference>
<dbReference type="InterPro" id="IPR029058">
    <property type="entry name" value="AB_hydrolase_fold"/>
</dbReference>
<feature type="non-terminal residue" evidence="4">
    <location>
        <position position="1"/>
    </location>
</feature>
<dbReference type="InterPro" id="IPR000073">
    <property type="entry name" value="AB_hydrolase_1"/>
</dbReference>
<organism evidence="4 5">
    <name type="scientific">Cannabis sativa</name>
    <name type="common">Hemp</name>
    <name type="synonym">Marijuana</name>
    <dbReference type="NCBI Taxonomy" id="3483"/>
    <lineage>
        <taxon>Eukaryota</taxon>
        <taxon>Viridiplantae</taxon>
        <taxon>Streptophyta</taxon>
        <taxon>Embryophyta</taxon>
        <taxon>Tracheophyta</taxon>
        <taxon>Spermatophyta</taxon>
        <taxon>Magnoliopsida</taxon>
        <taxon>eudicotyledons</taxon>
        <taxon>Gunneridae</taxon>
        <taxon>Pentapetalae</taxon>
        <taxon>rosids</taxon>
        <taxon>fabids</taxon>
        <taxon>Rosales</taxon>
        <taxon>Cannabaceae</taxon>
        <taxon>Cannabis</taxon>
    </lineage>
</organism>
<dbReference type="InterPro" id="IPR045889">
    <property type="entry name" value="MES/HNL"/>
</dbReference>
<dbReference type="Proteomes" id="UP000583929">
    <property type="component" value="Unassembled WGS sequence"/>
</dbReference>
<dbReference type="AlphaFoldDB" id="A0A7J6EXS7"/>
<feature type="compositionally biased region" description="Acidic residues" evidence="2">
    <location>
        <begin position="21"/>
        <end position="30"/>
    </location>
</feature>
<dbReference type="SUPFAM" id="SSF53474">
    <property type="entry name" value="alpha/beta-Hydrolases"/>
    <property type="match status" value="3"/>
</dbReference>
<dbReference type="Pfam" id="PF12697">
    <property type="entry name" value="Abhydrolase_6"/>
    <property type="match status" value="3"/>
</dbReference>
<sequence>MRLMEIEKENQKDDKFYRGIDDEEEEEEEEKREKKIPLLSPCGSAGAPKNIEIRLRRLEVDMEIRKIMSGSNSNDNNNKEEQQFHFVLVHGAGHGGWCWYKIRTLLEAAGHKVTCPDLKCSGIDPTDFNTVFTFADYNQPLTSFISSLPPNHKVIVVGHSAGGKSVTDVIHKFADKVHIAIYVAAAMLGDANAYELIYGLGLDQPPTGIMVKPELRRQLLYNESPLEDFTLASMLLRPSPARAYMDVSQEGSCDVNSVPRVFIRTMKDNLFKQENQEKMIKQWPPSKVFAIHESDHCPFFSTPDVLFALLLEIMSGSNSNDNNNKEEQQFHFVLVHGAGHGGWCWYKIRTLLEAAGHKVTCPDLKCSGIDPTDFNTVFTFADYNQPLTSFMSSLPPNHKVIVVGHSAGGKSVTDVIHKFADKVHIAIYVAAFMINIGNSASTNEHLSKQLGDANAYELIYGLGLDQPPTGIIVKPELRRQVLYNESPVEDFTLASMLLRPSPVRAFMDVTQEGSCDVNSVPRVFIRTMKDNLFKQENQEKMIKQWPPSKVFAIHESDHCPFFSTPDVLFALLLEIRHRRLEVDMEIRKIMSDSNSNDNNNNKEEQQFHFVLVHGAGHGGWCWYKIRTLLEAAGHKVTCPDLKSSGIDPTHFNTVFTFADYNQPLTSFMSSLPPNHKVIMVGHSAGGKSVTDVIHKFADKVHIAIYVAAVMVNTISTKQLENADSVEFIYGLGLDQPPTGFMVKPEFRCQLLYNESPLEDFTLASMLLRPSPARPLIKVVEEGSCDENAVVVPRVFIKTMKDKIFKQEDQEEMIRQWPPSKVFAIHESDHSPFFSTPDALMIALGSSSLSPSAFTT</sequence>
<dbReference type="PANTHER" id="PTHR10992:SF1032">
    <property type="entry name" value="METHYLESTERASE 17"/>
    <property type="match status" value="1"/>
</dbReference>
<dbReference type="FunFam" id="3.40.50.1820:FF:000025">
    <property type="entry name" value="putative methylesterase 11, chloroplastic"/>
    <property type="match status" value="3"/>
</dbReference>
<evidence type="ECO:0000256" key="2">
    <source>
        <dbReference type="SAM" id="MobiDB-lite"/>
    </source>
</evidence>
<feature type="domain" description="AB hydrolase-1" evidence="3">
    <location>
        <begin position="332"/>
        <end position="570"/>
    </location>
</feature>
<keyword evidence="5" id="KW-1185">Reference proteome</keyword>
<gene>
    <name evidence="4" type="ORF">G4B88_029676</name>
</gene>